<dbReference type="Proteomes" id="UP000332933">
    <property type="component" value="Unassembled WGS sequence"/>
</dbReference>
<evidence type="ECO:0000259" key="6">
    <source>
        <dbReference type="Pfam" id="PF00501"/>
    </source>
</evidence>
<organism evidence="8 9">
    <name type="scientific">Aphanomyces stellatus</name>
    <dbReference type="NCBI Taxonomy" id="120398"/>
    <lineage>
        <taxon>Eukaryota</taxon>
        <taxon>Sar</taxon>
        <taxon>Stramenopiles</taxon>
        <taxon>Oomycota</taxon>
        <taxon>Saprolegniomycetes</taxon>
        <taxon>Saprolegniales</taxon>
        <taxon>Verrucalvaceae</taxon>
        <taxon>Aphanomyces</taxon>
    </lineage>
</organism>
<keyword evidence="3" id="KW-0547">Nucleotide-binding</keyword>
<dbReference type="InterPro" id="IPR020845">
    <property type="entry name" value="AMP-binding_CS"/>
</dbReference>
<dbReference type="EMBL" id="VJMH01006941">
    <property type="protein sequence ID" value="KAF0687292.1"/>
    <property type="molecule type" value="Genomic_DNA"/>
</dbReference>
<comment type="similarity">
    <text evidence="1">Belongs to the ATP-dependent AMP-binding enzyme family.</text>
</comment>
<evidence type="ECO:0000313" key="8">
    <source>
        <dbReference type="EMBL" id="VFT97634.1"/>
    </source>
</evidence>
<evidence type="ECO:0000313" key="9">
    <source>
        <dbReference type="Proteomes" id="UP000332933"/>
    </source>
</evidence>
<dbReference type="AlphaFoldDB" id="A0A485LIB7"/>
<evidence type="ECO:0000256" key="5">
    <source>
        <dbReference type="SAM" id="SignalP"/>
    </source>
</evidence>
<name>A0A485LIB7_9STRA</name>
<dbReference type="GO" id="GO:0005524">
    <property type="term" value="F:ATP binding"/>
    <property type="evidence" value="ECO:0007669"/>
    <property type="project" value="UniProtKB-KW"/>
</dbReference>
<keyword evidence="9" id="KW-1185">Reference proteome</keyword>
<evidence type="ECO:0000256" key="2">
    <source>
        <dbReference type="ARBA" id="ARBA00022598"/>
    </source>
</evidence>
<gene>
    <name evidence="8" type="primary">Aste57867_20958</name>
    <name evidence="7" type="ORF">As57867_020890</name>
    <name evidence="8" type="ORF">ASTE57867_20958</name>
</gene>
<dbReference type="SUPFAM" id="SSF56801">
    <property type="entry name" value="Acetyl-CoA synthetase-like"/>
    <property type="match status" value="1"/>
</dbReference>
<dbReference type="EMBL" id="CAADRA010006967">
    <property type="protein sequence ID" value="VFT97634.1"/>
    <property type="molecule type" value="Genomic_DNA"/>
</dbReference>
<dbReference type="GO" id="GO:0004467">
    <property type="term" value="F:long-chain fatty acid-CoA ligase activity"/>
    <property type="evidence" value="ECO:0007669"/>
    <property type="project" value="TreeGrafter"/>
</dbReference>
<feature type="domain" description="AMP-dependent synthetase/ligase" evidence="6">
    <location>
        <begin position="67"/>
        <end position="418"/>
    </location>
</feature>
<evidence type="ECO:0000313" key="7">
    <source>
        <dbReference type="EMBL" id="KAF0687292.1"/>
    </source>
</evidence>
<reference evidence="7" key="2">
    <citation type="submission" date="2019-06" db="EMBL/GenBank/DDBJ databases">
        <title>Genomics analysis of Aphanomyces spp. identifies a new class of oomycete effector associated with host adaptation.</title>
        <authorList>
            <person name="Gaulin E."/>
        </authorList>
    </citation>
    <scope>NUCLEOTIDE SEQUENCE</scope>
    <source>
        <strain evidence="7">CBS 578.67</strain>
    </source>
</reference>
<dbReference type="InterPro" id="IPR042099">
    <property type="entry name" value="ANL_N_sf"/>
</dbReference>
<sequence>MGSMWSGLMRDVRFLAVLIRAMLHVSTFTKKLAPGAWGFTDFWDSVVATRGAQVAIEVDVPGSSTFATKAFTYNAMEVQANQIAHCALAHGFTQQQTVAILVPNGILIPILIVAMAKIGVTSALLNPMVQGEHLLHELESCHATHVLCTAETAAIFLGLPPRARDAFRGFSLDAVSSSDNHLHHLDVAAFDGAHPPPRVCRSLVRWTDPILYIFTSGTTGLPKAAKMNHLRFYGMGYMFMHFCGLYTPGERIYSVLPFFHSSGLMGWMLAMNSGGTLLAKSKLSASTYWADCYHWKATVIQYVGEICRFLTMAPPSTYDRLHVVRLALGNGLRPEVWTTFQDRFQVPRIVEFYAATESNGSLINIENRAGAVGCLSPLVKLMYPIKIVRYDPQTQSVVRDPVTKRCVEAPVGEPGELIAVIDPKNPLRAFDGYADKDATEAKIIRGAFRDGDMYFRSGDLLQVDAQGFVSFVDRIGDTFRWKGENVSTFQVANTILKLGLPGVIECVVFGVHVPHADGRAGMALLRREDEEDGVEAEAIVDRLFHGLRTMPRFRQPLFVRLTTAAIPTTLTLKYTTYELAQEGFARIANKTDVAFLRDHANGRSVRVTCQVIQDLEAGVYKL</sequence>
<dbReference type="Pfam" id="PF00501">
    <property type="entry name" value="AMP-binding"/>
    <property type="match status" value="1"/>
</dbReference>
<feature type="signal peptide" evidence="5">
    <location>
        <begin position="1"/>
        <end position="27"/>
    </location>
</feature>
<keyword evidence="5" id="KW-0732">Signal</keyword>
<dbReference type="GO" id="GO:0005324">
    <property type="term" value="F:long-chain fatty acid transmembrane transporter activity"/>
    <property type="evidence" value="ECO:0007669"/>
    <property type="project" value="TreeGrafter"/>
</dbReference>
<proteinExistence type="inferred from homology"/>
<dbReference type="GO" id="GO:0005886">
    <property type="term" value="C:plasma membrane"/>
    <property type="evidence" value="ECO:0007669"/>
    <property type="project" value="TreeGrafter"/>
</dbReference>
<dbReference type="PANTHER" id="PTHR43107">
    <property type="entry name" value="LONG-CHAIN FATTY ACID TRANSPORT PROTEIN"/>
    <property type="match status" value="1"/>
</dbReference>
<accession>A0A485LIB7</accession>
<dbReference type="PANTHER" id="PTHR43107:SF15">
    <property type="entry name" value="FATTY ACID TRANSPORT PROTEIN 3, ISOFORM A"/>
    <property type="match status" value="1"/>
</dbReference>
<evidence type="ECO:0000256" key="1">
    <source>
        <dbReference type="ARBA" id="ARBA00006432"/>
    </source>
</evidence>
<dbReference type="OrthoDB" id="288590at2759"/>
<evidence type="ECO:0000256" key="4">
    <source>
        <dbReference type="ARBA" id="ARBA00022840"/>
    </source>
</evidence>
<protein>
    <submittedName>
        <fullName evidence="8">Aste57867_20958 protein</fullName>
    </submittedName>
</protein>
<dbReference type="Gene3D" id="3.40.50.12780">
    <property type="entry name" value="N-terminal domain of ligase-like"/>
    <property type="match status" value="1"/>
</dbReference>
<reference evidence="8 9" key="1">
    <citation type="submission" date="2019-03" db="EMBL/GenBank/DDBJ databases">
        <authorList>
            <person name="Gaulin E."/>
            <person name="Dumas B."/>
        </authorList>
    </citation>
    <scope>NUCLEOTIDE SEQUENCE [LARGE SCALE GENOMIC DNA]</scope>
    <source>
        <strain evidence="8">CBS 568.67</strain>
    </source>
</reference>
<keyword evidence="4" id="KW-0067">ATP-binding</keyword>
<dbReference type="GO" id="GO:0044539">
    <property type="term" value="P:long-chain fatty acid import into cell"/>
    <property type="evidence" value="ECO:0007669"/>
    <property type="project" value="TreeGrafter"/>
</dbReference>
<dbReference type="PROSITE" id="PS00455">
    <property type="entry name" value="AMP_BINDING"/>
    <property type="match status" value="1"/>
</dbReference>
<feature type="chain" id="PRO_5033437713" evidence="5">
    <location>
        <begin position="28"/>
        <end position="622"/>
    </location>
</feature>
<evidence type="ECO:0000256" key="3">
    <source>
        <dbReference type="ARBA" id="ARBA00022741"/>
    </source>
</evidence>
<keyword evidence="2" id="KW-0436">Ligase</keyword>
<dbReference type="InterPro" id="IPR000873">
    <property type="entry name" value="AMP-dep_synth/lig_dom"/>
</dbReference>